<name>A0A9Q1GHW2_9CARY</name>
<keyword evidence="2" id="KW-1185">Reference proteome</keyword>
<dbReference type="EMBL" id="JAKOGI010003067">
    <property type="protein sequence ID" value="KAJ8420895.1"/>
    <property type="molecule type" value="Genomic_DNA"/>
</dbReference>
<dbReference type="Proteomes" id="UP001153076">
    <property type="component" value="Unassembled WGS sequence"/>
</dbReference>
<gene>
    <name evidence="1" type="ORF">Cgig2_024518</name>
</gene>
<evidence type="ECO:0000313" key="1">
    <source>
        <dbReference type="EMBL" id="KAJ8420895.1"/>
    </source>
</evidence>
<comment type="caution">
    <text evidence="1">The sequence shown here is derived from an EMBL/GenBank/DDBJ whole genome shotgun (WGS) entry which is preliminary data.</text>
</comment>
<protein>
    <submittedName>
        <fullName evidence="1">Uncharacterized protein</fullName>
    </submittedName>
</protein>
<sequence>MTAAYAEELDVLLRIVVDVNEKVVQDLKWYSFEVWLAIHKEELLSASRRALAYEVAANLAPSLALEESVGSNNTLRWPVEATFYAVVVNDVLDLGILTRNIALVLKSTLMDLCWYTFEMWFKIHRRDLLEGRQPPVALAPVGPSFIPASSMGQEELWVLARPRGL</sequence>
<dbReference type="AlphaFoldDB" id="A0A9Q1GHW2"/>
<accession>A0A9Q1GHW2</accession>
<proteinExistence type="predicted"/>
<evidence type="ECO:0000313" key="2">
    <source>
        <dbReference type="Proteomes" id="UP001153076"/>
    </source>
</evidence>
<organism evidence="1 2">
    <name type="scientific">Carnegiea gigantea</name>
    <dbReference type="NCBI Taxonomy" id="171969"/>
    <lineage>
        <taxon>Eukaryota</taxon>
        <taxon>Viridiplantae</taxon>
        <taxon>Streptophyta</taxon>
        <taxon>Embryophyta</taxon>
        <taxon>Tracheophyta</taxon>
        <taxon>Spermatophyta</taxon>
        <taxon>Magnoliopsida</taxon>
        <taxon>eudicotyledons</taxon>
        <taxon>Gunneridae</taxon>
        <taxon>Pentapetalae</taxon>
        <taxon>Caryophyllales</taxon>
        <taxon>Cactineae</taxon>
        <taxon>Cactaceae</taxon>
        <taxon>Cactoideae</taxon>
        <taxon>Echinocereeae</taxon>
        <taxon>Carnegiea</taxon>
    </lineage>
</organism>
<reference evidence="1" key="1">
    <citation type="submission" date="2022-04" db="EMBL/GenBank/DDBJ databases">
        <title>Carnegiea gigantea Genome sequencing and assembly v2.</title>
        <authorList>
            <person name="Copetti D."/>
            <person name="Sanderson M.J."/>
            <person name="Burquez A."/>
            <person name="Wojciechowski M.F."/>
        </authorList>
    </citation>
    <scope>NUCLEOTIDE SEQUENCE</scope>
    <source>
        <strain evidence="1">SGP5-SGP5p</strain>
        <tissue evidence="1">Aerial part</tissue>
    </source>
</reference>